<dbReference type="AlphaFoldDB" id="A0A7D9I7R2"/>
<proteinExistence type="predicted"/>
<evidence type="ECO:0000313" key="2">
    <source>
        <dbReference type="Proteomes" id="UP001152795"/>
    </source>
</evidence>
<accession>A0A7D9I7R2</accession>
<dbReference type="Proteomes" id="UP001152795">
    <property type="component" value="Unassembled WGS sequence"/>
</dbReference>
<organism evidence="1 2">
    <name type="scientific">Paramuricea clavata</name>
    <name type="common">Red gorgonian</name>
    <name type="synonym">Violescent sea-whip</name>
    <dbReference type="NCBI Taxonomy" id="317549"/>
    <lineage>
        <taxon>Eukaryota</taxon>
        <taxon>Metazoa</taxon>
        <taxon>Cnidaria</taxon>
        <taxon>Anthozoa</taxon>
        <taxon>Octocorallia</taxon>
        <taxon>Malacalcyonacea</taxon>
        <taxon>Plexauridae</taxon>
        <taxon>Paramuricea</taxon>
    </lineage>
</organism>
<protein>
    <submittedName>
        <fullName evidence="1">Uncharacterized protein</fullName>
    </submittedName>
</protein>
<gene>
    <name evidence="1" type="ORF">PACLA_8A019422</name>
</gene>
<dbReference type="EMBL" id="CACRXK020003391">
    <property type="protein sequence ID" value="CAB3998585.1"/>
    <property type="molecule type" value="Genomic_DNA"/>
</dbReference>
<name>A0A7D9I7R2_PARCT</name>
<sequence length="281" mass="31527">MSCQTNVDTPRQSSCPCVDVVFDFEELKSGQEINREIIQTLSQTVEQIVEFMGQSKGEKSVENGGKLVKNRNGKPATDMHILTHAQTKEINETTNPNAPDISIIEISDQNNVGAANLNNAGTENVSEEIAVVVSPTHIVKKAKPTFVYKRDLRQSKKDAMGRFLQSILWPEIFAQSQSCEDMANFFYDIVAIGLDLLMPIKRIKKISADVPWMTDKLKTFIKKDKKPFSVTVQNPTALNITEILSIAREKRVNQNTIRPRFTVKKKITLKLGGVKSNAYEE</sequence>
<comment type="caution">
    <text evidence="1">The sequence shown here is derived from an EMBL/GenBank/DDBJ whole genome shotgun (WGS) entry which is preliminary data.</text>
</comment>
<keyword evidence="2" id="KW-1185">Reference proteome</keyword>
<reference evidence="1" key="1">
    <citation type="submission" date="2020-04" db="EMBL/GenBank/DDBJ databases">
        <authorList>
            <person name="Alioto T."/>
            <person name="Alioto T."/>
            <person name="Gomez Garrido J."/>
        </authorList>
    </citation>
    <scope>NUCLEOTIDE SEQUENCE</scope>
    <source>
        <strain evidence="1">A484AB</strain>
    </source>
</reference>
<dbReference type="OrthoDB" id="6152807at2759"/>
<evidence type="ECO:0000313" key="1">
    <source>
        <dbReference type="EMBL" id="CAB3998585.1"/>
    </source>
</evidence>